<feature type="transmembrane region" description="Helical" evidence="1">
    <location>
        <begin position="45"/>
        <end position="64"/>
    </location>
</feature>
<reference evidence="2 3" key="1">
    <citation type="submission" date="2016-11" db="EMBL/GenBank/DDBJ databases">
        <authorList>
            <person name="Jaros S."/>
            <person name="Januszkiewicz K."/>
            <person name="Wedrychowicz H."/>
        </authorList>
    </citation>
    <scope>NUCLEOTIDE SEQUENCE [LARGE SCALE GENOMIC DNA]</scope>
    <source>
        <strain evidence="2 3">DSM 15480</strain>
    </source>
</reference>
<proteinExistence type="predicted"/>
<evidence type="ECO:0000313" key="2">
    <source>
        <dbReference type="EMBL" id="SHJ96035.1"/>
    </source>
</evidence>
<dbReference type="STRING" id="1121950.SAMN02745243_01842"/>
<organism evidence="2 3">
    <name type="scientific">Hespellia stercorisuis DSM 15480</name>
    <dbReference type="NCBI Taxonomy" id="1121950"/>
    <lineage>
        <taxon>Bacteria</taxon>
        <taxon>Bacillati</taxon>
        <taxon>Bacillota</taxon>
        <taxon>Clostridia</taxon>
        <taxon>Lachnospirales</taxon>
        <taxon>Lachnospiraceae</taxon>
        <taxon>Hespellia</taxon>
    </lineage>
</organism>
<dbReference type="Proteomes" id="UP000184301">
    <property type="component" value="Unassembled WGS sequence"/>
</dbReference>
<accession>A0A1M6NJX5</accession>
<protein>
    <submittedName>
        <fullName evidence="2">Uncharacterized protein</fullName>
    </submittedName>
</protein>
<dbReference type="Pfam" id="PF19601">
    <property type="entry name" value="DUF6106"/>
    <property type="match status" value="1"/>
</dbReference>
<gene>
    <name evidence="2" type="ORF">SAMN02745243_01842</name>
</gene>
<keyword evidence="3" id="KW-1185">Reference proteome</keyword>
<keyword evidence="1" id="KW-0472">Membrane</keyword>
<sequence length="165" mass="18403">MNDTFCELLVSRKMSGAQRVLQILLIVLIAILVAGTMIIGFPALFLALILGIICYYLIFPGFHVEYEYSILNHEITIDKILNKSKRKSVISFDLKQAEIIAPEGSERLAHFNPSKTIDCSAGDSSVTSYVAVVPIENVTTAVRLSPDDDMLQHMKSFLPRTLWLS</sequence>
<dbReference type="RefSeq" id="WP_073108932.1">
    <property type="nucleotide sequence ID" value="NZ_FQZY01000023.1"/>
</dbReference>
<keyword evidence="1" id="KW-0812">Transmembrane</keyword>
<dbReference type="EMBL" id="FQZY01000023">
    <property type="protein sequence ID" value="SHJ96035.1"/>
    <property type="molecule type" value="Genomic_DNA"/>
</dbReference>
<evidence type="ECO:0000313" key="3">
    <source>
        <dbReference type="Proteomes" id="UP000184301"/>
    </source>
</evidence>
<dbReference type="AlphaFoldDB" id="A0A1M6NJX5"/>
<name>A0A1M6NJX5_9FIRM</name>
<feature type="transmembrane region" description="Helical" evidence="1">
    <location>
        <begin position="20"/>
        <end position="39"/>
    </location>
</feature>
<dbReference type="OrthoDB" id="2062630at2"/>
<keyword evidence="1" id="KW-1133">Transmembrane helix</keyword>
<dbReference type="InterPro" id="IPR046088">
    <property type="entry name" value="DUF6106"/>
</dbReference>
<evidence type="ECO:0000256" key="1">
    <source>
        <dbReference type="SAM" id="Phobius"/>
    </source>
</evidence>